<reference evidence="2 3" key="1">
    <citation type="journal article" date="2014" name="PLoS ONE">
        <title>Identification and Characterization of a New Erythromycin Biosynthetic Gene Cluster in Actinopolyspora erythraea YIM90600, a Novel Erythronolide-Producing Halophilic Actinomycete Isolated from Salt Field.</title>
        <authorList>
            <person name="Chen D."/>
            <person name="Feng J."/>
            <person name="Huang L."/>
            <person name="Zhang Q."/>
            <person name="Wu J."/>
            <person name="Zhu X."/>
            <person name="Duan Y."/>
            <person name="Xu Z."/>
        </authorList>
    </citation>
    <scope>NUCLEOTIDE SEQUENCE [LARGE SCALE GENOMIC DNA]</scope>
    <source>
        <strain evidence="2 3">YIM90600</strain>
    </source>
</reference>
<organism evidence="2 3">
    <name type="scientific">Actinopolyspora erythraea</name>
    <dbReference type="NCBI Taxonomy" id="414996"/>
    <lineage>
        <taxon>Bacteria</taxon>
        <taxon>Bacillati</taxon>
        <taxon>Actinomycetota</taxon>
        <taxon>Actinomycetes</taxon>
        <taxon>Actinopolysporales</taxon>
        <taxon>Actinopolysporaceae</taxon>
        <taxon>Actinopolyspora</taxon>
    </lineage>
</organism>
<protein>
    <recommendedName>
        <fullName evidence="4">DUF397 domain-containing protein</fullName>
    </recommendedName>
</protein>
<evidence type="ECO:0008006" key="4">
    <source>
        <dbReference type="Google" id="ProtNLM"/>
    </source>
</evidence>
<keyword evidence="3" id="KW-1185">Reference proteome</keyword>
<gene>
    <name evidence="2" type="ORF">IL38_02080</name>
</gene>
<comment type="caution">
    <text evidence="2">The sequence shown here is derived from an EMBL/GenBank/DDBJ whole genome shotgun (WGS) entry which is preliminary data.</text>
</comment>
<dbReference type="Proteomes" id="UP000029737">
    <property type="component" value="Unassembled WGS sequence"/>
</dbReference>
<feature type="compositionally biased region" description="Basic residues" evidence="1">
    <location>
        <begin position="49"/>
        <end position="66"/>
    </location>
</feature>
<dbReference type="EMBL" id="JPMV01000009">
    <property type="protein sequence ID" value="KGI82702.1"/>
    <property type="molecule type" value="Genomic_DNA"/>
</dbReference>
<sequence>MFATRRTAPGGYLTVTGTQWTVFLGAVKDTVKTDRLAWTTADDSPPRHREFRKRHSAVRRSRLPVL</sequence>
<feature type="region of interest" description="Disordered" evidence="1">
    <location>
        <begin position="40"/>
        <end position="66"/>
    </location>
</feature>
<accession>A0ABR4X7T3</accession>
<evidence type="ECO:0000313" key="3">
    <source>
        <dbReference type="Proteomes" id="UP000029737"/>
    </source>
</evidence>
<proteinExistence type="predicted"/>
<evidence type="ECO:0000313" key="2">
    <source>
        <dbReference type="EMBL" id="KGI82702.1"/>
    </source>
</evidence>
<name>A0ABR4X7T3_9ACTN</name>
<evidence type="ECO:0000256" key="1">
    <source>
        <dbReference type="SAM" id="MobiDB-lite"/>
    </source>
</evidence>